<dbReference type="PANTHER" id="PTHR13522">
    <property type="entry name" value="U6 SNRNA PHOSPHODIESTERASE 1"/>
    <property type="match status" value="1"/>
</dbReference>
<evidence type="ECO:0000313" key="7">
    <source>
        <dbReference type="EMBL" id="KAJ7695718.1"/>
    </source>
</evidence>
<reference evidence="7" key="1">
    <citation type="submission" date="2023-03" db="EMBL/GenBank/DDBJ databases">
        <title>Massive genome expansion in bonnet fungi (Mycena s.s.) driven by repeated elements and novel gene families across ecological guilds.</title>
        <authorList>
            <consortium name="Lawrence Berkeley National Laboratory"/>
            <person name="Harder C.B."/>
            <person name="Miyauchi S."/>
            <person name="Viragh M."/>
            <person name="Kuo A."/>
            <person name="Thoen E."/>
            <person name="Andreopoulos B."/>
            <person name="Lu D."/>
            <person name="Skrede I."/>
            <person name="Drula E."/>
            <person name="Henrissat B."/>
            <person name="Morin E."/>
            <person name="Kohler A."/>
            <person name="Barry K."/>
            <person name="LaButti K."/>
            <person name="Morin E."/>
            <person name="Salamov A."/>
            <person name="Lipzen A."/>
            <person name="Mereny Z."/>
            <person name="Hegedus B."/>
            <person name="Baldrian P."/>
            <person name="Stursova M."/>
            <person name="Weitz H."/>
            <person name="Taylor A."/>
            <person name="Grigoriev I.V."/>
            <person name="Nagy L.G."/>
            <person name="Martin F."/>
            <person name="Kauserud H."/>
        </authorList>
    </citation>
    <scope>NUCLEOTIDE SEQUENCE</scope>
    <source>
        <strain evidence="7">CBHHK067</strain>
    </source>
</reference>
<comment type="similarity">
    <text evidence="5">Belongs to the 2H phosphoesterase superfamily. USB1 family.</text>
</comment>
<feature type="compositionally biased region" description="Polar residues" evidence="6">
    <location>
        <begin position="214"/>
        <end position="225"/>
    </location>
</feature>
<feature type="active site" description="Proton donor/acceptor" evidence="5">
    <location>
        <position position="112"/>
    </location>
</feature>
<proteinExistence type="inferred from homology"/>
<evidence type="ECO:0000313" key="8">
    <source>
        <dbReference type="Proteomes" id="UP001221757"/>
    </source>
</evidence>
<feature type="active site" description="Proton donor/acceptor" evidence="5">
    <location>
        <position position="200"/>
    </location>
</feature>
<dbReference type="Pfam" id="PF09749">
    <property type="entry name" value="HVSL"/>
    <property type="match status" value="1"/>
</dbReference>
<keyword evidence="8" id="KW-1185">Reference proteome</keyword>
<evidence type="ECO:0000256" key="3">
    <source>
        <dbReference type="ARBA" id="ARBA00023239"/>
    </source>
</evidence>
<feature type="region of interest" description="Disordered" evidence="6">
    <location>
        <begin position="214"/>
        <end position="234"/>
    </location>
</feature>
<evidence type="ECO:0000256" key="4">
    <source>
        <dbReference type="ARBA" id="ARBA00023242"/>
    </source>
</evidence>
<evidence type="ECO:0000256" key="2">
    <source>
        <dbReference type="ARBA" id="ARBA00022801"/>
    </source>
</evidence>
<keyword evidence="1 5" id="KW-0540">Nuclease</keyword>
<organism evidence="7 8">
    <name type="scientific">Mycena rosella</name>
    <name type="common">Pink bonnet</name>
    <name type="synonym">Agaricus rosellus</name>
    <dbReference type="NCBI Taxonomy" id="1033263"/>
    <lineage>
        <taxon>Eukaryota</taxon>
        <taxon>Fungi</taxon>
        <taxon>Dikarya</taxon>
        <taxon>Basidiomycota</taxon>
        <taxon>Agaricomycotina</taxon>
        <taxon>Agaricomycetes</taxon>
        <taxon>Agaricomycetidae</taxon>
        <taxon>Agaricales</taxon>
        <taxon>Marasmiineae</taxon>
        <taxon>Mycenaceae</taxon>
        <taxon>Mycena</taxon>
    </lineage>
</organism>
<accession>A0AAD7DN29</accession>
<dbReference type="EC" id="3.1.4.-" evidence="5"/>
<protein>
    <recommendedName>
        <fullName evidence="5">U6 snRNA phosphodiesterase</fullName>
        <ecNumber evidence="5">3.1.4.-</ecNumber>
    </recommendedName>
</protein>
<evidence type="ECO:0000256" key="6">
    <source>
        <dbReference type="SAM" id="MobiDB-lite"/>
    </source>
</evidence>
<dbReference type="HAMAP" id="MF_03040">
    <property type="entry name" value="USB1"/>
    <property type="match status" value="1"/>
</dbReference>
<dbReference type="PANTHER" id="PTHR13522:SF3">
    <property type="entry name" value="U6 SNRNA PHOSPHODIESTERASE 1"/>
    <property type="match status" value="1"/>
</dbReference>
<dbReference type="GO" id="GO:1990838">
    <property type="term" value="F:poly(U)-specific exoribonuclease activity, producing 3' uridine cyclic phosphate ends"/>
    <property type="evidence" value="ECO:0007669"/>
    <property type="project" value="UniProtKB-UniRule"/>
</dbReference>
<comment type="function">
    <text evidence="5">Phosphodiesterase responsible for the U6 snRNA 3' end processing. Acts as an exoribonuclease (RNase) responsible for trimming the poly(U) tract of the last nucleotides in the pre-U6 snRNA molecule, leading to the formation of mature U6 snRNA.</text>
</comment>
<comment type="subcellular location">
    <subcellularLocation>
        <location evidence="5">Nucleus</location>
    </subcellularLocation>
</comment>
<gene>
    <name evidence="5" type="primary">USB1</name>
    <name evidence="7" type="ORF">B0H17DRAFT_1158839</name>
</gene>
<keyword evidence="3" id="KW-0456">Lyase</keyword>
<feature type="region of interest" description="Disordered" evidence="6">
    <location>
        <begin position="1"/>
        <end position="49"/>
    </location>
</feature>
<comment type="caution">
    <text evidence="7">The sequence shown here is derived from an EMBL/GenBank/DDBJ whole genome shotgun (WGS) entry which is preliminary data.</text>
</comment>
<dbReference type="EMBL" id="JARKIE010000037">
    <property type="protein sequence ID" value="KAJ7695718.1"/>
    <property type="molecule type" value="Genomic_DNA"/>
</dbReference>
<name>A0AAD7DN29_MYCRO</name>
<dbReference type="GO" id="GO:0016829">
    <property type="term" value="F:lyase activity"/>
    <property type="evidence" value="ECO:0007669"/>
    <property type="project" value="UniProtKB-KW"/>
</dbReference>
<dbReference type="GO" id="GO:0005634">
    <property type="term" value="C:nucleus"/>
    <property type="evidence" value="ECO:0007669"/>
    <property type="project" value="UniProtKB-SubCell"/>
</dbReference>
<dbReference type="Gene3D" id="3.90.1140.10">
    <property type="entry name" value="Cyclic phosphodiesterase"/>
    <property type="match status" value="1"/>
</dbReference>
<dbReference type="GO" id="GO:0034477">
    <property type="term" value="P:U6 snRNA 3'-end processing"/>
    <property type="evidence" value="ECO:0007669"/>
    <property type="project" value="UniProtKB-UniRule"/>
</dbReference>
<sequence length="295" mass="32308">MKRELALVSYSSSEDSETESSSQPAKKRKLPVLSSTLVGPPHVDDPSLHQGRIRTTPHVDGQYATHIYGSVPLERSSALFKLLCKVIGSAKNAVPTLHDFWSSPKDCKPELHISLSRPIFLRSHQREEMKRAVRCIAEKTSPFTASFAHVSELVNDEGTRIFLALEIGAGHHELSTLTTLLTPALRAMRQHEYYAAPRFHASIGWALLGGRPNSTQGSASHMDPQSSIRSESRTSSTALVLDEYPTITGFPPALLPALNSNYGSSLTGSTVKSFEMGEISIKIGKEVSRYRLNGT</sequence>
<evidence type="ECO:0000256" key="5">
    <source>
        <dbReference type="HAMAP-Rule" id="MF_03040"/>
    </source>
</evidence>
<evidence type="ECO:0000256" key="1">
    <source>
        <dbReference type="ARBA" id="ARBA00022722"/>
    </source>
</evidence>
<dbReference type="InterPro" id="IPR027521">
    <property type="entry name" value="Usb1"/>
</dbReference>
<keyword evidence="4 5" id="KW-0539">Nucleus</keyword>
<dbReference type="Proteomes" id="UP001221757">
    <property type="component" value="Unassembled WGS sequence"/>
</dbReference>
<dbReference type="AlphaFoldDB" id="A0AAD7DN29"/>
<keyword evidence="2 5" id="KW-0378">Hydrolase</keyword>